<dbReference type="SUPFAM" id="SSF50475">
    <property type="entry name" value="FMN-binding split barrel"/>
    <property type="match status" value="1"/>
</dbReference>
<keyword evidence="1" id="KW-0560">Oxidoreductase</keyword>
<dbReference type="InterPro" id="IPR052019">
    <property type="entry name" value="F420H2_bilvrd_red/Heme_oxyg"/>
</dbReference>
<sequence>MGSEVPQEALWQRVAGRREGVLATLGPDGTPHLSNVYYLADPAARVLRLSTTTGRTKGRNLLRDPRAALYVPGEDFFNYTVAEGTFEVAVAAVAGEAAIDELHAVHAASGAAGDRPEFDRRMIRHRRMLVRAEITRLYGLVHPAA</sequence>
<dbReference type="Proteomes" id="UP001354931">
    <property type="component" value="Unassembled WGS sequence"/>
</dbReference>
<comment type="caution">
    <text evidence="3">The sequence shown here is derived from an EMBL/GenBank/DDBJ whole genome shotgun (WGS) entry which is preliminary data.</text>
</comment>
<keyword evidence="4" id="KW-1185">Reference proteome</keyword>
<reference evidence="3 4" key="1">
    <citation type="submission" date="2022-10" db="EMBL/GenBank/DDBJ databases">
        <authorList>
            <person name="Xie J."/>
            <person name="Shen N."/>
        </authorList>
    </citation>
    <scope>NUCLEOTIDE SEQUENCE [LARGE SCALE GENOMIC DNA]</scope>
    <source>
        <strain evidence="3 4">YIM65594</strain>
    </source>
</reference>
<dbReference type="InterPro" id="IPR019920">
    <property type="entry name" value="F420-binding_dom_put"/>
</dbReference>
<feature type="domain" description="Pyridoxamine 5'-phosphate oxidase N-terminal" evidence="2">
    <location>
        <begin position="14"/>
        <end position="123"/>
    </location>
</feature>
<evidence type="ECO:0000313" key="3">
    <source>
        <dbReference type="EMBL" id="MEB8341434.1"/>
    </source>
</evidence>
<dbReference type="Pfam" id="PF01243">
    <property type="entry name" value="PNPOx_N"/>
    <property type="match status" value="1"/>
</dbReference>
<dbReference type="RefSeq" id="WP_326020611.1">
    <property type="nucleotide sequence ID" value="NZ_JAOZYC010000147.1"/>
</dbReference>
<dbReference type="Gene3D" id="2.30.110.10">
    <property type="entry name" value="Electron Transport, Fmn-binding Protein, Chain A"/>
    <property type="match status" value="1"/>
</dbReference>
<gene>
    <name evidence="3" type="ORF">OKJ99_28455</name>
</gene>
<accession>A0ABU6FC63</accession>
<dbReference type="PANTHER" id="PTHR35176:SF2">
    <property type="entry name" value="F420H(2)-DEPENDENT REDUCTASE RV1155"/>
    <property type="match status" value="1"/>
</dbReference>
<dbReference type="InterPro" id="IPR012349">
    <property type="entry name" value="Split_barrel_FMN-bd"/>
</dbReference>
<dbReference type="InterPro" id="IPR011576">
    <property type="entry name" value="Pyridox_Oxase_N"/>
</dbReference>
<organism evidence="3 4">
    <name type="scientific">Streptomyces endophyticus</name>
    <dbReference type="NCBI Taxonomy" id="714166"/>
    <lineage>
        <taxon>Bacteria</taxon>
        <taxon>Bacillati</taxon>
        <taxon>Actinomycetota</taxon>
        <taxon>Actinomycetes</taxon>
        <taxon>Kitasatosporales</taxon>
        <taxon>Streptomycetaceae</taxon>
        <taxon>Streptomyces</taxon>
    </lineage>
</organism>
<dbReference type="NCBIfam" id="TIGR03618">
    <property type="entry name" value="Rv1155_F420"/>
    <property type="match status" value="1"/>
</dbReference>
<dbReference type="PANTHER" id="PTHR35176">
    <property type="entry name" value="HEME OXYGENASE HI_0854-RELATED"/>
    <property type="match status" value="1"/>
</dbReference>
<evidence type="ECO:0000259" key="2">
    <source>
        <dbReference type="Pfam" id="PF01243"/>
    </source>
</evidence>
<name>A0ABU6FC63_9ACTN</name>
<protein>
    <submittedName>
        <fullName evidence="3">TIGR03618 family F420-dependent PPOX class oxidoreductase</fullName>
    </submittedName>
</protein>
<evidence type="ECO:0000313" key="4">
    <source>
        <dbReference type="Proteomes" id="UP001354931"/>
    </source>
</evidence>
<dbReference type="EMBL" id="JAOZYC010000147">
    <property type="protein sequence ID" value="MEB8341434.1"/>
    <property type="molecule type" value="Genomic_DNA"/>
</dbReference>
<proteinExistence type="predicted"/>
<evidence type="ECO:0000256" key="1">
    <source>
        <dbReference type="ARBA" id="ARBA00023002"/>
    </source>
</evidence>